<dbReference type="Pfam" id="PF00431">
    <property type="entry name" value="CUB"/>
    <property type="match status" value="1"/>
</dbReference>
<keyword evidence="17" id="KW-1185">Reference proteome</keyword>
<sequence>MYIAITIGMHQKTPVCGTVSFNDFLPTRNHTCTAPSAYIASAYYPLPYKENGDWFWHITTSPSTYIEVKFEEFDIESSTKDCEEDYLEFQMRSSILRVCNTGKNSFNSSFLSDQNNLTIKLHSGRSSFGGRFLAIYSERKFVQNVALQQNVSCRVQNGRRHCYCLFNYHQALTWQNASQGCKSCGDGSYLAVIQSQQDMDILQQFILHEGDPNQSAYIGLKWNDDSQRFVWVTGQPTSFTDWKVPRIIEDRQPDGGGEEKCSMITLWSFRETKNWMDIPCDDKFTSQFICQQPVEETADFFPITYTSGATEDNCREDQTRCSSGECIFTIYLCDGISDCSDQNDEVNCPNVEDGKCPPYHFACESGGCVHSTFYCDYFRHCADGSDERYCDYPSCTVNEFRCGDHRCILQSQVCDLVKDCSDGSDEKNCEVSKVYLQCSSGRMYPAHNKCDGYKDCPGKPSEDEPEHCGNKKLTKLK</sequence>
<keyword evidence="16" id="KW-0675">Receptor</keyword>
<evidence type="ECO:0000256" key="8">
    <source>
        <dbReference type="ARBA" id="ARBA00023157"/>
    </source>
</evidence>
<comment type="caution">
    <text evidence="11">Lacks conserved residue(s) required for the propagation of feature annotation.</text>
</comment>
<evidence type="ECO:0000313" key="17">
    <source>
        <dbReference type="Proteomes" id="UP001152320"/>
    </source>
</evidence>
<feature type="disulfide bond" evidence="12">
    <location>
        <begin position="402"/>
        <end position="420"/>
    </location>
</feature>
<dbReference type="CDD" id="cd00112">
    <property type="entry name" value="LDLa"/>
    <property type="match status" value="3"/>
</dbReference>
<evidence type="ECO:0000256" key="13">
    <source>
        <dbReference type="SAM" id="MobiDB-lite"/>
    </source>
</evidence>
<keyword evidence="3" id="KW-0254">Endocytosis</keyword>
<evidence type="ECO:0000256" key="3">
    <source>
        <dbReference type="ARBA" id="ARBA00022583"/>
    </source>
</evidence>
<dbReference type="InterPro" id="IPR016186">
    <property type="entry name" value="C-type_lectin-like/link_sf"/>
</dbReference>
<dbReference type="InterPro" id="IPR016187">
    <property type="entry name" value="CTDL_fold"/>
</dbReference>
<dbReference type="PROSITE" id="PS50041">
    <property type="entry name" value="C_TYPE_LECTIN_2"/>
    <property type="match status" value="1"/>
</dbReference>
<evidence type="ECO:0000256" key="1">
    <source>
        <dbReference type="ARBA" id="ARBA00004167"/>
    </source>
</evidence>
<feature type="disulfide bond" evidence="12">
    <location>
        <begin position="395"/>
        <end position="407"/>
    </location>
</feature>
<gene>
    <name evidence="16" type="ORF">HOLleu_00353</name>
</gene>
<keyword evidence="8 12" id="KW-1015">Disulfide bond</keyword>
<evidence type="ECO:0000256" key="4">
    <source>
        <dbReference type="ARBA" id="ARBA00022692"/>
    </source>
</evidence>
<comment type="subcellular location">
    <subcellularLocation>
        <location evidence="10">Membrane</location>
        <location evidence="10">Coated pit</location>
    </subcellularLocation>
    <subcellularLocation>
        <location evidence="1">Membrane</location>
        <topology evidence="1">Single-pass membrane protein</topology>
    </subcellularLocation>
</comment>
<dbReference type="SMART" id="SM00192">
    <property type="entry name" value="LDLa"/>
    <property type="match status" value="4"/>
</dbReference>
<keyword evidence="6" id="KW-1133">Transmembrane helix</keyword>
<dbReference type="Pfam" id="PF00057">
    <property type="entry name" value="Ldl_recept_a"/>
    <property type="match status" value="3"/>
</dbReference>
<feature type="domain" description="CUB" evidence="14">
    <location>
        <begin position="16"/>
        <end position="139"/>
    </location>
</feature>
<accession>A0A9Q1HFT0</accession>
<name>A0A9Q1HFT0_HOLLE</name>
<dbReference type="PANTHER" id="PTHR24270">
    <property type="entry name" value="LOW-DENSITY LIPOPROTEIN RECEPTOR-RELATED"/>
    <property type="match status" value="1"/>
</dbReference>
<feature type="disulfide bond" evidence="12">
    <location>
        <begin position="414"/>
        <end position="429"/>
    </location>
</feature>
<dbReference type="SUPFAM" id="SSF56436">
    <property type="entry name" value="C-type lectin-like"/>
    <property type="match status" value="1"/>
</dbReference>
<dbReference type="CDD" id="cd00041">
    <property type="entry name" value="CUB"/>
    <property type="match status" value="1"/>
</dbReference>
<feature type="disulfide bond" evidence="12">
    <location>
        <begin position="321"/>
        <end position="339"/>
    </location>
</feature>
<keyword evidence="9" id="KW-0168">Coated pit</keyword>
<comment type="similarity">
    <text evidence="2">Belongs to the LDLR family.</text>
</comment>
<evidence type="ECO:0000259" key="15">
    <source>
        <dbReference type="PROSITE" id="PS50041"/>
    </source>
</evidence>
<feature type="disulfide bond" evidence="12">
    <location>
        <begin position="356"/>
        <end position="368"/>
    </location>
</feature>
<comment type="caution">
    <text evidence="16">The sequence shown here is derived from an EMBL/GenBank/DDBJ whole genome shotgun (WGS) entry which is preliminary data.</text>
</comment>
<protein>
    <submittedName>
        <fullName evidence="16">Sortilin-related receptor</fullName>
    </submittedName>
</protein>
<evidence type="ECO:0000256" key="9">
    <source>
        <dbReference type="ARBA" id="ARBA00023176"/>
    </source>
</evidence>
<evidence type="ECO:0000256" key="6">
    <source>
        <dbReference type="ARBA" id="ARBA00022989"/>
    </source>
</evidence>
<evidence type="ECO:0000256" key="11">
    <source>
        <dbReference type="PROSITE-ProRule" id="PRU00059"/>
    </source>
</evidence>
<feature type="region of interest" description="Disordered" evidence="13">
    <location>
        <begin position="458"/>
        <end position="477"/>
    </location>
</feature>
<feature type="disulfide bond" evidence="12">
    <location>
        <begin position="333"/>
        <end position="348"/>
    </location>
</feature>
<dbReference type="GO" id="GO:0006897">
    <property type="term" value="P:endocytosis"/>
    <property type="evidence" value="ECO:0007669"/>
    <property type="project" value="UniProtKB-KW"/>
</dbReference>
<dbReference type="Gene3D" id="3.10.100.10">
    <property type="entry name" value="Mannose-Binding Protein A, subunit A"/>
    <property type="match status" value="1"/>
</dbReference>
<organism evidence="16 17">
    <name type="scientific">Holothuria leucospilota</name>
    <name type="common">Black long sea cucumber</name>
    <name type="synonym">Mertensiothuria leucospilota</name>
    <dbReference type="NCBI Taxonomy" id="206669"/>
    <lineage>
        <taxon>Eukaryota</taxon>
        <taxon>Metazoa</taxon>
        <taxon>Echinodermata</taxon>
        <taxon>Eleutherozoa</taxon>
        <taxon>Echinozoa</taxon>
        <taxon>Holothuroidea</taxon>
        <taxon>Aspidochirotacea</taxon>
        <taxon>Aspidochirotida</taxon>
        <taxon>Holothuriidae</taxon>
        <taxon>Holothuria</taxon>
    </lineage>
</organism>
<dbReference type="SUPFAM" id="SSF49854">
    <property type="entry name" value="Spermadhesin, CUB domain"/>
    <property type="match status" value="1"/>
</dbReference>
<dbReference type="Pfam" id="PF00059">
    <property type="entry name" value="Lectin_C"/>
    <property type="match status" value="1"/>
</dbReference>
<dbReference type="InterPro" id="IPR001304">
    <property type="entry name" value="C-type_lectin-like"/>
</dbReference>
<dbReference type="Gene3D" id="2.60.120.290">
    <property type="entry name" value="Spermadhesin, CUB domain"/>
    <property type="match status" value="1"/>
</dbReference>
<dbReference type="InterPro" id="IPR023415">
    <property type="entry name" value="LDLR_class-A_CS"/>
</dbReference>
<dbReference type="InterPro" id="IPR050685">
    <property type="entry name" value="LDLR"/>
</dbReference>
<dbReference type="InterPro" id="IPR002172">
    <property type="entry name" value="LDrepeatLR_classA_rpt"/>
</dbReference>
<evidence type="ECO:0000313" key="16">
    <source>
        <dbReference type="EMBL" id="KAJ8048162.1"/>
    </source>
</evidence>
<dbReference type="InterPro" id="IPR000859">
    <property type="entry name" value="CUB_dom"/>
</dbReference>
<dbReference type="SMART" id="SM00042">
    <property type="entry name" value="CUB"/>
    <property type="match status" value="1"/>
</dbReference>
<feature type="disulfide bond" evidence="11">
    <location>
        <begin position="82"/>
        <end position="99"/>
    </location>
</feature>
<evidence type="ECO:0000256" key="10">
    <source>
        <dbReference type="ARBA" id="ARBA00037878"/>
    </source>
</evidence>
<dbReference type="EMBL" id="JAIZAY010000001">
    <property type="protein sequence ID" value="KAJ8048162.1"/>
    <property type="molecule type" value="Genomic_DNA"/>
</dbReference>
<dbReference type="AlphaFoldDB" id="A0A9Q1HFT0"/>
<evidence type="ECO:0000259" key="14">
    <source>
        <dbReference type="PROSITE" id="PS01180"/>
    </source>
</evidence>
<dbReference type="SUPFAM" id="SSF57424">
    <property type="entry name" value="LDL receptor-like module"/>
    <property type="match status" value="3"/>
</dbReference>
<dbReference type="InterPro" id="IPR036055">
    <property type="entry name" value="LDL_receptor-like_sf"/>
</dbReference>
<dbReference type="PROSITE" id="PS01180">
    <property type="entry name" value="CUB"/>
    <property type="match status" value="1"/>
</dbReference>
<dbReference type="PRINTS" id="PR00261">
    <property type="entry name" value="LDLRECEPTOR"/>
</dbReference>
<dbReference type="GO" id="GO:0005886">
    <property type="term" value="C:plasma membrane"/>
    <property type="evidence" value="ECO:0007669"/>
    <property type="project" value="TreeGrafter"/>
</dbReference>
<evidence type="ECO:0000256" key="7">
    <source>
        <dbReference type="ARBA" id="ARBA00023136"/>
    </source>
</evidence>
<dbReference type="SMART" id="SM00034">
    <property type="entry name" value="CLECT"/>
    <property type="match status" value="1"/>
</dbReference>
<evidence type="ECO:0000256" key="5">
    <source>
        <dbReference type="ARBA" id="ARBA00022737"/>
    </source>
</evidence>
<keyword evidence="7" id="KW-0472">Membrane</keyword>
<dbReference type="Gene3D" id="4.10.400.10">
    <property type="entry name" value="Low-density Lipoprotein Receptor"/>
    <property type="match status" value="4"/>
</dbReference>
<dbReference type="PROSITE" id="PS01209">
    <property type="entry name" value="LDLRA_1"/>
    <property type="match status" value="1"/>
</dbReference>
<keyword evidence="5" id="KW-0677">Repeat</keyword>
<reference evidence="16" key="1">
    <citation type="submission" date="2021-10" db="EMBL/GenBank/DDBJ databases">
        <title>Tropical sea cucumber genome reveals ecological adaptation and Cuvierian tubules defense mechanism.</title>
        <authorList>
            <person name="Chen T."/>
        </authorList>
    </citation>
    <scope>NUCLEOTIDE SEQUENCE</scope>
    <source>
        <strain evidence="16">Nanhai2018</strain>
        <tissue evidence="16">Muscle</tissue>
    </source>
</reference>
<feature type="compositionally biased region" description="Basic and acidic residues" evidence="13">
    <location>
        <begin position="458"/>
        <end position="469"/>
    </location>
</feature>
<feature type="disulfide bond" evidence="12">
    <location>
        <begin position="363"/>
        <end position="381"/>
    </location>
</feature>
<feature type="disulfide bond" evidence="12">
    <location>
        <begin position="375"/>
        <end position="390"/>
    </location>
</feature>
<dbReference type="CDD" id="cd00037">
    <property type="entry name" value="CLECT"/>
    <property type="match status" value="1"/>
</dbReference>
<dbReference type="OrthoDB" id="10005216at2759"/>
<evidence type="ECO:0000256" key="12">
    <source>
        <dbReference type="PROSITE-ProRule" id="PRU00124"/>
    </source>
</evidence>
<evidence type="ECO:0000256" key="2">
    <source>
        <dbReference type="ARBA" id="ARBA00009939"/>
    </source>
</evidence>
<dbReference type="Proteomes" id="UP001152320">
    <property type="component" value="Chromosome 1"/>
</dbReference>
<feature type="domain" description="C-type lectin" evidence="15">
    <location>
        <begin position="158"/>
        <end position="283"/>
    </location>
</feature>
<dbReference type="InterPro" id="IPR035914">
    <property type="entry name" value="Sperma_CUB_dom_sf"/>
</dbReference>
<dbReference type="GO" id="GO:0005905">
    <property type="term" value="C:clathrin-coated pit"/>
    <property type="evidence" value="ECO:0007669"/>
    <property type="project" value="UniProtKB-KW"/>
</dbReference>
<dbReference type="PROSITE" id="PS50068">
    <property type="entry name" value="LDLRA_2"/>
    <property type="match status" value="3"/>
</dbReference>
<feature type="disulfide bond" evidence="12">
    <location>
        <begin position="314"/>
        <end position="326"/>
    </location>
</feature>
<proteinExistence type="inferred from homology"/>
<keyword evidence="4" id="KW-0812">Transmembrane</keyword>